<comment type="caution">
    <text evidence="7">The sequence shown here is derived from an EMBL/GenBank/DDBJ whole genome shotgun (WGS) entry which is preliminary data.</text>
</comment>
<sequence length="478" mass="53352">MSGPVERTGNVRRRNGSKHDKTGCLTCRYRRKKCTLNTIPICGDCKRLNLECVREPTRQVLPTASTPTMPAVFQWENSQVDGTADKFRRRAAMKFYVTVLSQLLTTLCELNVGAAFLPMTLESPALADALVAWSAGHLASHDSRYRTTALEARSTALGSLAMSLSSQAIPSSEVNAATSLVIMTSEVCLGYHTQWYSHLIGTKNIIMSTQCPESTGTLRRWGPDALKQSTEGQWILRNFAYHDILGSVTLGKPPLIPSCYLQDIADVIDTYLGVAFGVLLIISDISCLEPLELVADYLLSNSLPKRESGRFSSIERRLQTWECPPGTNLSLESLAYTYRSSALIYLYRRALRELRSHRNSLGVQCEHPIRDLHSKIQNEVLKVLQHTDGIPSSAIVESALLFPLFIAGGEATDHSHVSIIRSRLELMLHKRHFRNIYQSLEVLKCVWEQRKASQGTADYSELDWKDIIDQQGGVLLLT</sequence>
<dbReference type="PROSITE" id="PS00463">
    <property type="entry name" value="ZN2_CY6_FUNGAL_1"/>
    <property type="match status" value="1"/>
</dbReference>
<dbReference type="Gene3D" id="4.10.240.10">
    <property type="entry name" value="Zn(2)-C6 fungal-type DNA-binding domain"/>
    <property type="match status" value="1"/>
</dbReference>
<name>A0A9W9P5E3_PENCI</name>
<dbReference type="GO" id="GO:0000976">
    <property type="term" value="F:transcription cis-regulatory region binding"/>
    <property type="evidence" value="ECO:0007669"/>
    <property type="project" value="TreeGrafter"/>
</dbReference>
<dbReference type="CDD" id="cd00067">
    <property type="entry name" value="GAL4"/>
    <property type="match status" value="1"/>
</dbReference>
<dbReference type="GeneID" id="81382710"/>
<dbReference type="GO" id="GO:0045944">
    <property type="term" value="P:positive regulation of transcription by RNA polymerase II"/>
    <property type="evidence" value="ECO:0007669"/>
    <property type="project" value="TreeGrafter"/>
</dbReference>
<reference evidence="7" key="2">
    <citation type="journal article" date="2023" name="IMA Fungus">
        <title>Comparative genomic study of the Penicillium genus elucidates a diverse pangenome and 15 lateral gene transfer events.</title>
        <authorList>
            <person name="Petersen C."/>
            <person name="Sorensen T."/>
            <person name="Nielsen M.R."/>
            <person name="Sondergaard T.E."/>
            <person name="Sorensen J.L."/>
            <person name="Fitzpatrick D.A."/>
            <person name="Frisvad J.C."/>
            <person name="Nielsen K.L."/>
        </authorList>
    </citation>
    <scope>NUCLEOTIDE SEQUENCE</scope>
    <source>
        <strain evidence="7">IBT 23319</strain>
    </source>
</reference>
<dbReference type="InterPro" id="IPR001138">
    <property type="entry name" value="Zn2Cys6_DnaBD"/>
</dbReference>
<protein>
    <recommendedName>
        <fullName evidence="6">Zn(2)-C6 fungal-type domain-containing protein</fullName>
    </recommendedName>
</protein>
<dbReference type="SUPFAM" id="SSF57701">
    <property type="entry name" value="Zn2/Cys6 DNA-binding domain"/>
    <property type="match status" value="1"/>
</dbReference>
<dbReference type="GO" id="GO:0008270">
    <property type="term" value="F:zinc ion binding"/>
    <property type="evidence" value="ECO:0007669"/>
    <property type="project" value="InterPro"/>
</dbReference>
<dbReference type="PROSITE" id="PS50048">
    <property type="entry name" value="ZN2_CY6_FUNGAL_2"/>
    <property type="match status" value="1"/>
</dbReference>
<evidence type="ECO:0000256" key="5">
    <source>
        <dbReference type="ARBA" id="ARBA00023242"/>
    </source>
</evidence>
<evidence type="ECO:0000313" key="7">
    <source>
        <dbReference type="EMBL" id="KAJ5235455.1"/>
    </source>
</evidence>
<dbReference type="PANTHER" id="PTHR37534">
    <property type="entry name" value="TRANSCRIPTIONAL ACTIVATOR PROTEIN UGA3"/>
    <property type="match status" value="1"/>
</dbReference>
<reference evidence="7" key="1">
    <citation type="submission" date="2022-11" db="EMBL/GenBank/DDBJ databases">
        <authorList>
            <person name="Petersen C."/>
        </authorList>
    </citation>
    <scope>NUCLEOTIDE SEQUENCE</scope>
    <source>
        <strain evidence="7">IBT 23319</strain>
    </source>
</reference>
<evidence type="ECO:0000256" key="2">
    <source>
        <dbReference type="ARBA" id="ARBA00023015"/>
    </source>
</evidence>
<gene>
    <name evidence="7" type="ORF">N7469_004623</name>
</gene>
<evidence type="ECO:0000313" key="8">
    <source>
        <dbReference type="Proteomes" id="UP001147733"/>
    </source>
</evidence>
<proteinExistence type="predicted"/>
<dbReference type="RefSeq" id="XP_056502955.1">
    <property type="nucleotide sequence ID" value="XM_056643543.1"/>
</dbReference>
<dbReference type="GO" id="GO:0000981">
    <property type="term" value="F:DNA-binding transcription factor activity, RNA polymerase II-specific"/>
    <property type="evidence" value="ECO:0007669"/>
    <property type="project" value="InterPro"/>
</dbReference>
<dbReference type="InterPro" id="IPR021858">
    <property type="entry name" value="Fun_TF"/>
</dbReference>
<dbReference type="OrthoDB" id="3509362at2759"/>
<dbReference type="AlphaFoldDB" id="A0A9W9P5E3"/>
<keyword evidence="5" id="KW-0539">Nucleus</keyword>
<keyword evidence="2" id="KW-0805">Transcription regulation</keyword>
<evidence type="ECO:0000256" key="4">
    <source>
        <dbReference type="ARBA" id="ARBA00023163"/>
    </source>
</evidence>
<dbReference type="GO" id="GO:0005634">
    <property type="term" value="C:nucleus"/>
    <property type="evidence" value="ECO:0007669"/>
    <property type="project" value="UniProtKB-SubCell"/>
</dbReference>
<organism evidence="7 8">
    <name type="scientific">Penicillium citrinum</name>
    <dbReference type="NCBI Taxonomy" id="5077"/>
    <lineage>
        <taxon>Eukaryota</taxon>
        <taxon>Fungi</taxon>
        <taxon>Dikarya</taxon>
        <taxon>Ascomycota</taxon>
        <taxon>Pezizomycotina</taxon>
        <taxon>Eurotiomycetes</taxon>
        <taxon>Eurotiomycetidae</taxon>
        <taxon>Eurotiales</taxon>
        <taxon>Aspergillaceae</taxon>
        <taxon>Penicillium</taxon>
    </lineage>
</organism>
<dbReference type="EMBL" id="JAPQKT010000003">
    <property type="protein sequence ID" value="KAJ5235455.1"/>
    <property type="molecule type" value="Genomic_DNA"/>
</dbReference>
<keyword evidence="3" id="KW-0238">DNA-binding</keyword>
<keyword evidence="4" id="KW-0804">Transcription</keyword>
<evidence type="ECO:0000256" key="1">
    <source>
        <dbReference type="ARBA" id="ARBA00004123"/>
    </source>
</evidence>
<evidence type="ECO:0000256" key="3">
    <source>
        <dbReference type="ARBA" id="ARBA00023125"/>
    </source>
</evidence>
<keyword evidence="8" id="KW-1185">Reference proteome</keyword>
<dbReference type="Pfam" id="PF00172">
    <property type="entry name" value="Zn_clus"/>
    <property type="match status" value="1"/>
</dbReference>
<dbReference type="Proteomes" id="UP001147733">
    <property type="component" value="Unassembled WGS sequence"/>
</dbReference>
<feature type="domain" description="Zn(2)-C6 fungal-type" evidence="6">
    <location>
        <begin position="23"/>
        <end position="54"/>
    </location>
</feature>
<dbReference type="Pfam" id="PF11951">
    <property type="entry name" value="Fungal_trans_2"/>
    <property type="match status" value="1"/>
</dbReference>
<accession>A0A9W9P5E3</accession>
<dbReference type="PANTHER" id="PTHR37534:SF7">
    <property type="entry name" value="TRANSCRIPTIONAL ACTIVATOR PROTEIN UGA3"/>
    <property type="match status" value="1"/>
</dbReference>
<dbReference type="InterPro" id="IPR036864">
    <property type="entry name" value="Zn2-C6_fun-type_DNA-bd_sf"/>
</dbReference>
<evidence type="ECO:0000259" key="6">
    <source>
        <dbReference type="PROSITE" id="PS50048"/>
    </source>
</evidence>
<comment type="subcellular location">
    <subcellularLocation>
        <location evidence="1">Nucleus</location>
    </subcellularLocation>
</comment>